<accession>A0A2A5WC63</accession>
<name>A0A2A5WC63_9GAMM</name>
<comment type="caution">
    <text evidence="1">The sequence shown here is derived from an EMBL/GenBank/DDBJ whole genome shotgun (WGS) entry which is preliminary data.</text>
</comment>
<dbReference type="Proteomes" id="UP000219329">
    <property type="component" value="Unassembled WGS sequence"/>
</dbReference>
<evidence type="ECO:0000313" key="1">
    <source>
        <dbReference type="EMBL" id="PDH33848.1"/>
    </source>
</evidence>
<organism evidence="1 2">
    <name type="scientific">OM182 bacterium MED-G28</name>
    <dbReference type="NCBI Taxonomy" id="1986256"/>
    <lineage>
        <taxon>Bacteria</taxon>
        <taxon>Pseudomonadati</taxon>
        <taxon>Pseudomonadota</taxon>
        <taxon>Gammaproteobacteria</taxon>
        <taxon>OMG group</taxon>
        <taxon>OM182 clade</taxon>
    </lineage>
</organism>
<reference evidence="1 2" key="1">
    <citation type="submission" date="2017-08" db="EMBL/GenBank/DDBJ databases">
        <title>Fine stratification of microbial communities through a metagenomic profile of the photic zone.</title>
        <authorList>
            <person name="Haro-Moreno J.M."/>
            <person name="Lopez-Perez M."/>
            <person name="De La Torre J."/>
            <person name="Picazo A."/>
            <person name="Camacho A."/>
            <person name="Rodriguez-Valera F."/>
        </authorList>
    </citation>
    <scope>NUCLEOTIDE SEQUENCE [LARGE SCALE GENOMIC DNA]</scope>
    <source>
        <strain evidence="1">MED-G28</strain>
    </source>
</reference>
<sequence>MPPDTKVYELDLRQDQVGNQFHSGYPCLQDSNIPQKFLLTGDGALTLWQLNSIQSGHLHLA</sequence>
<protein>
    <submittedName>
        <fullName evidence="1">Uncharacterized protein</fullName>
    </submittedName>
</protein>
<dbReference type="EMBL" id="NTJZ01000006">
    <property type="protein sequence ID" value="PDH33848.1"/>
    <property type="molecule type" value="Genomic_DNA"/>
</dbReference>
<proteinExistence type="predicted"/>
<evidence type="ECO:0000313" key="2">
    <source>
        <dbReference type="Proteomes" id="UP000219329"/>
    </source>
</evidence>
<dbReference type="AlphaFoldDB" id="A0A2A5WC63"/>
<gene>
    <name evidence="1" type="ORF">CNF02_07415</name>
</gene>